<evidence type="ECO:0000256" key="2">
    <source>
        <dbReference type="ARBA" id="ARBA00022908"/>
    </source>
</evidence>
<dbReference type="AlphaFoldDB" id="A0A1H7UNC9"/>
<comment type="similarity">
    <text evidence="1">Belongs to the 'phage' integrase family.</text>
</comment>
<evidence type="ECO:0000256" key="3">
    <source>
        <dbReference type="ARBA" id="ARBA00023125"/>
    </source>
</evidence>
<dbReference type="Proteomes" id="UP000198990">
    <property type="component" value="Unassembled WGS sequence"/>
</dbReference>
<evidence type="ECO:0000259" key="6">
    <source>
        <dbReference type="PROSITE" id="PS51898"/>
    </source>
</evidence>
<gene>
    <name evidence="8" type="ORF">SAMN04488008_107172</name>
</gene>
<keyword evidence="2" id="KW-0229">DNA integration</keyword>
<evidence type="ECO:0000313" key="8">
    <source>
        <dbReference type="EMBL" id="SEL98296.1"/>
    </source>
</evidence>
<dbReference type="InterPro" id="IPR010998">
    <property type="entry name" value="Integrase_recombinase_N"/>
</dbReference>
<evidence type="ECO:0000256" key="5">
    <source>
        <dbReference type="PROSITE-ProRule" id="PRU01248"/>
    </source>
</evidence>
<dbReference type="PROSITE" id="PS51898">
    <property type="entry name" value="TYR_RECOMBINASE"/>
    <property type="match status" value="1"/>
</dbReference>
<dbReference type="InterPro" id="IPR002104">
    <property type="entry name" value="Integrase_catalytic"/>
</dbReference>
<feature type="domain" description="Core-binding (CB)" evidence="7">
    <location>
        <begin position="106"/>
        <end position="188"/>
    </location>
</feature>
<proteinExistence type="inferred from homology"/>
<dbReference type="EMBL" id="FNZN01000007">
    <property type="protein sequence ID" value="SEL98296.1"/>
    <property type="molecule type" value="Genomic_DNA"/>
</dbReference>
<reference evidence="9" key="1">
    <citation type="submission" date="2016-10" db="EMBL/GenBank/DDBJ databases">
        <authorList>
            <person name="Varghese N."/>
            <person name="Submissions S."/>
        </authorList>
    </citation>
    <scope>NUCLEOTIDE SEQUENCE [LARGE SCALE GENOMIC DNA]</scope>
    <source>
        <strain evidence="9">DSM 16471</strain>
    </source>
</reference>
<evidence type="ECO:0000256" key="1">
    <source>
        <dbReference type="ARBA" id="ARBA00008857"/>
    </source>
</evidence>
<dbReference type="GO" id="GO:0003677">
    <property type="term" value="F:DNA binding"/>
    <property type="evidence" value="ECO:0007669"/>
    <property type="project" value="UniProtKB-UniRule"/>
</dbReference>
<dbReference type="InterPro" id="IPR050090">
    <property type="entry name" value="Tyrosine_recombinase_XerCD"/>
</dbReference>
<dbReference type="Pfam" id="PF13495">
    <property type="entry name" value="Phage_int_SAM_4"/>
    <property type="match status" value="1"/>
</dbReference>
<dbReference type="PANTHER" id="PTHR30349">
    <property type="entry name" value="PHAGE INTEGRASE-RELATED"/>
    <property type="match status" value="1"/>
</dbReference>
<evidence type="ECO:0000313" key="9">
    <source>
        <dbReference type="Proteomes" id="UP000198990"/>
    </source>
</evidence>
<protein>
    <submittedName>
        <fullName evidence="8">Site-specific recombinase XerD</fullName>
    </submittedName>
</protein>
<name>A0A1H7UNC9_9FLAO</name>
<dbReference type="PANTHER" id="PTHR30349:SF64">
    <property type="entry name" value="PROPHAGE INTEGRASE INTD-RELATED"/>
    <property type="match status" value="1"/>
</dbReference>
<dbReference type="SUPFAM" id="SSF56349">
    <property type="entry name" value="DNA breaking-rejoining enzymes"/>
    <property type="match status" value="1"/>
</dbReference>
<dbReference type="PROSITE" id="PS51900">
    <property type="entry name" value="CB"/>
    <property type="match status" value="1"/>
</dbReference>
<keyword evidence="4" id="KW-0233">DNA recombination</keyword>
<dbReference type="GO" id="GO:0006310">
    <property type="term" value="P:DNA recombination"/>
    <property type="evidence" value="ECO:0007669"/>
    <property type="project" value="UniProtKB-KW"/>
</dbReference>
<keyword evidence="9" id="KW-1185">Reference proteome</keyword>
<dbReference type="InterPro" id="IPR044068">
    <property type="entry name" value="CB"/>
</dbReference>
<evidence type="ECO:0000259" key="7">
    <source>
        <dbReference type="PROSITE" id="PS51900"/>
    </source>
</evidence>
<sequence>MASSNTSHLKSITLYHLMIKGQKMIGIKFSPDRLIQGLIKGLPDPKWSSGHQMAYIPHTKENLGIIFNTFKGVVWINYNRFLSNRPLNKSDEPVDVSWFRKRKPIPGYRLCPEEYLLKLELKRYANATVKTYVNFFEIFINHYKDRELATLDESDIRAFLQFLIHKNVSNSYLNQVINAIKFYYEVVLGMPNRFYEIERPRKSSKLPTVISKQEILSVIDNTNNIKHRCIIELLYGSGLRRSELLNLKINDVDSKRMLILVKDSKGNKDRNTLLSKTALEHLRIYYKQYKPTTFLFEGGQGKQYSAESVLKIVKTASVKARIRTRVTPHVLRHSFATHLLESGVDLRQIQVLLGHGSSKTTEIYTHVAVNTFESIKNPLD</sequence>
<dbReference type="InterPro" id="IPR004107">
    <property type="entry name" value="Integrase_SAM-like_N"/>
</dbReference>
<feature type="domain" description="Tyr recombinase" evidence="6">
    <location>
        <begin position="205"/>
        <end position="380"/>
    </location>
</feature>
<dbReference type="InterPro" id="IPR013762">
    <property type="entry name" value="Integrase-like_cat_sf"/>
</dbReference>
<dbReference type="Pfam" id="PF00589">
    <property type="entry name" value="Phage_integrase"/>
    <property type="match status" value="1"/>
</dbReference>
<dbReference type="Gene3D" id="1.10.150.130">
    <property type="match status" value="1"/>
</dbReference>
<keyword evidence="3 5" id="KW-0238">DNA-binding</keyword>
<dbReference type="GO" id="GO:0015074">
    <property type="term" value="P:DNA integration"/>
    <property type="evidence" value="ECO:0007669"/>
    <property type="project" value="UniProtKB-KW"/>
</dbReference>
<dbReference type="InterPro" id="IPR011010">
    <property type="entry name" value="DNA_brk_join_enz"/>
</dbReference>
<dbReference type="STRING" id="228957.SAMN04488008_107172"/>
<dbReference type="Gene3D" id="1.10.443.10">
    <property type="entry name" value="Intergrase catalytic core"/>
    <property type="match status" value="1"/>
</dbReference>
<accession>A0A1H7UNC9</accession>
<organism evidence="8 9">
    <name type="scientific">Maribacter orientalis</name>
    <dbReference type="NCBI Taxonomy" id="228957"/>
    <lineage>
        <taxon>Bacteria</taxon>
        <taxon>Pseudomonadati</taxon>
        <taxon>Bacteroidota</taxon>
        <taxon>Flavobacteriia</taxon>
        <taxon>Flavobacteriales</taxon>
        <taxon>Flavobacteriaceae</taxon>
        <taxon>Maribacter</taxon>
    </lineage>
</organism>
<evidence type="ECO:0000256" key="4">
    <source>
        <dbReference type="ARBA" id="ARBA00023172"/>
    </source>
</evidence>